<comment type="caution">
    <text evidence="8">The sequence shown here is derived from an EMBL/GenBank/DDBJ whole genome shotgun (WGS) entry which is preliminary data.</text>
</comment>
<name>A0A8H5X6M7_9HYPO</name>
<evidence type="ECO:0000256" key="1">
    <source>
        <dbReference type="ARBA" id="ARBA00001971"/>
    </source>
</evidence>
<dbReference type="GO" id="GO:0004497">
    <property type="term" value="F:monooxygenase activity"/>
    <property type="evidence" value="ECO:0007669"/>
    <property type="project" value="UniProtKB-KW"/>
</dbReference>
<dbReference type="PRINTS" id="PR00465">
    <property type="entry name" value="EP450IV"/>
</dbReference>
<dbReference type="Gene3D" id="1.10.630.10">
    <property type="entry name" value="Cytochrome P450"/>
    <property type="match status" value="1"/>
</dbReference>
<evidence type="ECO:0000313" key="8">
    <source>
        <dbReference type="EMBL" id="KAF5684380.1"/>
    </source>
</evidence>
<dbReference type="Pfam" id="PF00067">
    <property type="entry name" value="p450"/>
    <property type="match status" value="1"/>
</dbReference>
<dbReference type="AlphaFoldDB" id="A0A8H5X6M7"/>
<keyword evidence="3 7" id="KW-0349">Heme</keyword>
<dbReference type="GO" id="GO:0016705">
    <property type="term" value="F:oxidoreductase activity, acting on paired donors, with incorporation or reduction of molecular oxygen"/>
    <property type="evidence" value="ECO:0007669"/>
    <property type="project" value="InterPro"/>
</dbReference>
<keyword evidence="5 7" id="KW-0408">Iron</keyword>
<dbReference type="GO" id="GO:0005506">
    <property type="term" value="F:iron ion binding"/>
    <property type="evidence" value="ECO:0007669"/>
    <property type="project" value="InterPro"/>
</dbReference>
<evidence type="ECO:0000256" key="4">
    <source>
        <dbReference type="ARBA" id="ARBA00022723"/>
    </source>
</evidence>
<comment type="similarity">
    <text evidence="2">Belongs to the cytochrome P450 family.</text>
</comment>
<evidence type="ECO:0000313" key="9">
    <source>
        <dbReference type="Proteomes" id="UP000562682"/>
    </source>
</evidence>
<evidence type="ECO:0000256" key="5">
    <source>
        <dbReference type="ARBA" id="ARBA00023004"/>
    </source>
</evidence>
<feature type="binding site" description="axial binding residue" evidence="7">
    <location>
        <position position="142"/>
    </location>
    <ligand>
        <name>heme</name>
        <dbReference type="ChEBI" id="CHEBI:30413"/>
    </ligand>
    <ligandPart>
        <name>Fe</name>
        <dbReference type="ChEBI" id="CHEBI:18248"/>
    </ligandPart>
</feature>
<dbReference type="PANTHER" id="PTHR24305">
    <property type="entry name" value="CYTOCHROME P450"/>
    <property type="match status" value="1"/>
</dbReference>
<keyword evidence="6 8" id="KW-0503">Monooxygenase</keyword>
<organism evidence="8 9">
    <name type="scientific">Fusarium denticulatum</name>
    <dbReference type="NCBI Taxonomy" id="48507"/>
    <lineage>
        <taxon>Eukaryota</taxon>
        <taxon>Fungi</taxon>
        <taxon>Dikarya</taxon>
        <taxon>Ascomycota</taxon>
        <taxon>Pezizomycotina</taxon>
        <taxon>Sordariomycetes</taxon>
        <taxon>Hypocreomycetidae</taxon>
        <taxon>Hypocreales</taxon>
        <taxon>Nectriaceae</taxon>
        <taxon>Fusarium</taxon>
        <taxon>Fusarium fujikuroi species complex</taxon>
    </lineage>
</organism>
<dbReference type="GO" id="GO:0020037">
    <property type="term" value="F:heme binding"/>
    <property type="evidence" value="ECO:0007669"/>
    <property type="project" value="InterPro"/>
</dbReference>
<dbReference type="EMBL" id="JAAOAK010000181">
    <property type="protein sequence ID" value="KAF5684380.1"/>
    <property type="molecule type" value="Genomic_DNA"/>
</dbReference>
<reference evidence="8 9" key="1">
    <citation type="submission" date="2020-05" db="EMBL/GenBank/DDBJ databases">
        <title>Identification and distribution of gene clusters putatively required for synthesis of sphingolipid metabolism inhibitors in phylogenetically diverse species of the filamentous fungus Fusarium.</title>
        <authorList>
            <person name="Kim H.-S."/>
            <person name="Busman M."/>
            <person name="Brown D.W."/>
            <person name="Divon H."/>
            <person name="Uhlig S."/>
            <person name="Proctor R.H."/>
        </authorList>
    </citation>
    <scope>NUCLEOTIDE SEQUENCE [LARGE SCALE GENOMIC DNA]</scope>
    <source>
        <strain evidence="8 9">NRRL 25311</strain>
    </source>
</reference>
<keyword evidence="9" id="KW-1185">Reference proteome</keyword>
<evidence type="ECO:0000256" key="3">
    <source>
        <dbReference type="ARBA" id="ARBA00022617"/>
    </source>
</evidence>
<dbReference type="InterPro" id="IPR001128">
    <property type="entry name" value="Cyt_P450"/>
</dbReference>
<keyword evidence="4 7" id="KW-0479">Metal-binding</keyword>
<sequence length="156" mass="17768">MPKLPDAREWLTFYHILRYPEAYNRVCFEMRSAFVSDEEITGARLGRLLFLNACIREILRLLPPANSKTAQRTASSCTIDGVHIPAGTTVSADLYKIQRLPEYSADPAAFRPERWLDAAEDTEFKRDNRTAYRPFLIGSGACIGREMAQQSIRLKI</sequence>
<protein>
    <submittedName>
        <fullName evidence="8">Benzoate 4-monooxygenase cytochrome P450</fullName>
    </submittedName>
</protein>
<accession>A0A8H5X6M7</accession>
<evidence type="ECO:0000256" key="2">
    <source>
        <dbReference type="ARBA" id="ARBA00010617"/>
    </source>
</evidence>
<dbReference type="InterPro" id="IPR036396">
    <property type="entry name" value="Cyt_P450_sf"/>
</dbReference>
<evidence type="ECO:0000256" key="7">
    <source>
        <dbReference type="PIRSR" id="PIRSR602403-1"/>
    </source>
</evidence>
<dbReference type="PRINTS" id="PR00385">
    <property type="entry name" value="P450"/>
</dbReference>
<dbReference type="Proteomes" id="UP000562682">
    <property type="component" value="Unassembled WGS sequence"/>
</dbReference>
<dbReference type="InterPro" id="IPR050121">
    <property type="entry name" value="Cytochrome_P450_monoxygenase"/>
</dbReference>
<dbReference type="SUPFAM" id="SSF48264">
    <property type="entry name" value="Cytochrome P450"/>
    <property type="match status" value="1"/>
</dbReference>
<dbReference type="PANTHER" id="PTHR24305:SF210">
    <property type="entry name" value="CYTOCHROME P450 MONOOXYGENASE ASQL-RELATED"/>
    <property type="match status" value="1"/>
</dbReference>
<keyword evidence="6 8" id="KW-0560">Oxidoreductase</keyword>
<dbReference type="InterPro" id="IPR002403">
    <property type="entry name" value="Cyt_P450_E_grp-IV"/>
</dbReference>
<proteinExistence type="inferred from homology"/>
<gene>
    <name evidence="8" type="ORF">FDENT_6729</name>
</gene>
<evidence type="ECO:0000256" key="6">
    <source>
        <dbReference type="ARBA" id="ARBA00023033"/>
    </source>
</evidence>
<comment type="cofactor">
    <cofactor evidence="1 7">
        <name>heme</name>
        <dbReference type="ChEBI" id="CHEBI:30413"/>
    </cofactor>
</comment>